<evidence type="ECO:0000313" key="6">
    <source>
        <dbReference type="EMBL" id="GIL40610.1"/>
    </source>
</evidence>
<dbReference type="Pfam" id="PF01522">
    <property type="entry name" value="Polysacc_deac_1"/>
    <property type="match status" value="1"/>
</dbReference>
<dbReference type="Proteomes" id="UP000681075">
    <property type="component" value="Unassembled WGS sequence"/>
</dbReference>
<dbReference type="EMBL" id="BOPV01000001">
    <property type="protein sequence ID" value="GIL40610.1"/>
    <property type="molecule type" value="Genomic_DNA"/>
</dbReference>
<dbReference type="InterPro" id="IPR011330">
    <property type="entry name" value="Glyco_hydro/deAcase_b/a-brl"/>
</dbReference>
<comment type="similarity">
    <text evidence="2">Belongs to the polysaccharide deacetylase family.</text>
</comment>
<dbReference type="SUPFAM" id="SSF88713">
    <property type="entry name" value="Glycoside hydrolase/deacetylase"/>
    <property type="match status" value="1"/>
</dbReference>
<dbReference type="PANTHER" id="PTHR43123">
    <property type="entry name" value="POLYSACCHARIDE DEACETYLASE-RELATED"/>
    <property type="match status" value="1"/>
</dbReference>
<evidence type="ECO:0000256" key="3">
    <source>
        <dbReference type="ARBA" id="ARBA00020071"/>
    </source>
</evidence>
<name>A0A8S8XI43_9PROT</name>
<dbReference type="Gene3D" id="3.20.20.370">
    <property type="entry name" value="Glycoside hydrolase/deacetylase"/>
    <property type="match status" value="1"/>
</dbReference>
<dbReference type="InterPro" id="IPR002509">
    <property type="entry name" value="NODB_dom"/>
</dbReference>
<protein>
    <recommendedName>
        <fullName evidence="3">Chitooligosaccharide deacetylase</fullName>
    </recommendedName>
    <alternativeName>
        <fullName evidence="4">Nodulation protein B</fullName>
    </alternativeName>
</protein>
<dbReference type="RefSeq" id="WP_420243742.1">
    <property type="nucleotide sequence ID" value="NZ_BOPV01000001.1"/>
</dbReference>
<reference evidence="6" key="1">
    <citation type="submission" date="2021-02" db="EMBL/GenBank/DDBJ databases">
        <title>Genome sequence of Rhodospirillales sp. strain TMPK1 isolated from soil.</title>
        <authorList>
            <person name="Nakai R."/>
            <person name="Kusada H."/>
            <person name="Tamaki H."/>
        </authorList>
    </citation>
    <scope>NUCLEOTIDE SEQUENCE</scope>
    <source>
        <strain evidence="6">TMPK1</strain>
    </source>
</reference>
<evidence type="ECO:0000259" key="5">
    <source>
        <dbReference type="PROSITE" id="PS51677"/>
    </source>
</evidence>
<dbReference type="AlphaFoldDB" id="A0A8S8XI43"/>
<comment type="function">
    <text evidence="1">Is involved in generating a small heat-stable compound (Nod), an acylated oligomer of N-acetylglucosamine, that stimulates mitosis in various plant protoplasts.</text>
</comment>
<dbReference type="PROSITE" id="PS51677">
    <property type="entry name" value="NODB"/>
    <property type="match status" value="1"/>
</dbReference>
<organism evidence="6 7">
    <name type="scientific">Roseiterribacter gracilis</name>
    <dbReference type="NCBI Taxonomy" id="2812848"/>
    <lineage>
        <taxon>Bacteria</taxon>
        <taxon>Pseudomonadati</taxon>
        <taxon>Pseudomonadota</taxon>
        <taxon>Alphaproteobacteria</taxon>
        <taxon>Rhodospirillales</taxon>
        <taxon>Roseiterribacteraceae</taxon>
        <taxon>Roseiterribacter</taxon>
    </lineage>
</organism>
<evidence type="ECO:0000256" key="4">
    <source>
        <dbReference type="ARBA" id="ARBA00032976"/>
    </source>
</evidence>
<comment type="caution">
    <text evidence="6">The sequence shown here is derived from an EMBL/GenBank/DDBJ whole genome shotgun (WGS) entry which is preliminary data.</text>
</comment>
<dbReference type="GO" id="GO:0005975">
    <property type="term" value="P:carbohydrate metabolic process"/>
    <property type="evidence" value="ECO:0007669"/>
    <property type="project" value="InterPro"/>
</dbReference>
<dbReference type="GO" id="GO:0016810">
    <property type="term" value="F:hydrolase activity, acting on carbon-nitrogen (but not peptide) bonds"/>
    <property type="evidence" value="ECO:0007669"/>
    <property type="project" value="InterPro"/>
</dbReference>
<sequence>MKADPGLYDYWPYRDRPKVVWPDGKRLAFWVAPNIEFYELDPPPNPQRKAWTKPTPDVMPYSYRDYGNRVGHWRMMELLDRFKIRGSISLSVALIDHHPEIIQACVERSWEFFSHGIYNTRYCYGMDEAQERAIIEDAIETVQRATGQRISGWLAPALTHTERTMDLLAEYGLTYTCDLFHDDQPTPVKVAGKQRFCSVPYSLEMNDSITFNVQNITPRRYVDILKANFDRLYKEGEESGTVMCIPLHAYLIGQPYRLEPFAEALDYITSHDGVWVTTGREIARYWLDNYYDKAAADIAARAT</sequence>
<dbReference type="CDD" id="cd10979">
    <property type="entry name" value="CE4_PuuE_like"/>
    <property type="match status" value="1"/>
</dbReference>
<evidence type="ECO:0000256" key="1">
    <source>
        <dbReference type="ARBA" id="ARBA00003236"/>
    </source>
</evidence>
<evidence type="ECO:0000256" key="2">
    <source>
        <dbReference type="ARBA" id="ARBA00010973"/>
    </source>
</evidence>
<accession>A0A8S8XI43</accession>
<evidence type="ECO:0000313" key="7">
    <source>
        <dbReference type="Proteomes" id="UP000681075"/>
    </source>
</evidence>
<dbReference type="PANTHER" id="PTHR43123:SF4">
    <property type="entry name" value="POLYSACCHARIDE DEACETYLASE"/>
    <property type="match status" value="1"/>
</dbReference>
<feature type="domain" description="NodB homology" evidence="5">
    <location>
        <begin position="58"/>
        <end position="277"/>
    </location>
</feature>
<keyword evidence="7" id="KW-1185">Reference proteome</keyword>
<gene>
    <name evidence="6" type="ORF">TMPK1_28470</name>
</gene>
<proteinExistence type="inferred from homology"/>